<dbReference type="Gene3D" id="3.55.50.30">
    <property type="match status" value="1"/>
</dbReference>
<comment type="caution">
    <text evidence="4">The sequence shown here is derived from an EMBL/GenBank/DDBJ whole genome shotgun (WGS) entry which is preliminary data.</text>
</comment>
<feature type="transmembrane region" description="Helical" evidence="1">
    <location>
        <begin position="98"/>
        <end position="119"/>
    </location>
</feature>
<dbReference type="Pfam" id="PF04773">
    <property type="entry name" value="FecR"/>
    <property type="match status" value="1"/>
</dbReference>
<dbReference type="Pfam" id="PF16344">
    <property type="entry name" value="FecR_C"/>
    <property type="match status" value="1"/>
</dbReference>
<feature type="domain" description="FecR protein" evidence="2">
    <location>
        <begin position="128"/>
        <end position="224"/>
    </location>
</feature>
<keyword evidence="5" id="KW-1185">Reference proteome</keyword>
<evidence type="ECO:0000256" key="1">
    <source>
        <dbReference type="SAM" id="Phobius"/>
    </source>
</evidence>
<protein>
    <submittedName>
        <fullName evidence="4">FecR domain-containing protein</fullName>
    </submittedName>
</protein>
<gene>
    <name evidence="4" type="ORF">QQ020_14645</name>
</gene>
<proteinExistence type="predicted"/>
<keyword evidence="1" id="KW-0472">Membrane</keyword>
<dbReference type="InterPro" id="IPR006860">
    <property type="entry name" value="FecR"/>
</dbReference>
<evidence type="ECO:0000259" key="3">
    <source>
        <dbReference type="Pfam" id="PF16344"/>
    </source>
</evidence>
<dbReference type="RefSeq" id="WP_346758644.1">
    <property type="nucleotide sequence ID" value="NZ_JAUJEB010000002.1"/>
</dbReference>
<dbReference type="InterPro" id="IPR012373">
    <property type="entry name" value="Ferrdict_sens_TM"/>
</dbReference>
<dbReference type="PANTHER" id="PTHR30273">
    <property type="entry name" value="PERIPLASMIC SIGNAL SENSOR AND SIGMA FACTOR ACTIVATOR FECR-RELATED"/>
    <property type="match status" value="1"/>
</dbReference>
<name>A0ABT8L950_9BACT</name>
<evidence type="ECO:0000313" key="5">
    <source>
        <dbReference type="Proteomes" id="UP001172083"/>
    </source>
</evidence>
<dbReference type="PIRSF" id="PIRSF018266">
    <property type="entry name" value="FecR"/>
    <property type="match status" value="1"/>
</dbReference>
<keyword evidence="1" id="KW-0812">Transmembrane</keyword>
<dbReference type="Proteomes" id="UP001172083">
    <property type="component" value="Unassembled WGS sequence"/>
</dbReference>
<keyword evidence="1" id="KW-1133">Transmembrane helix</keyword>
<dbReference type="Gene3D" id="2.60.120.1440">
    <property type="match status" value="1"/>
</dbReference>
<evidence type="ECO:0000259" key="2">
    <source>
        <dbReference type="Pfam" id="PF04773"/>
    </source>
</evidence>
<feature type="domain" description="Protein FecR C-terminal" evidence="3">
    <location>
        <begin position="268"/>
        <end position="327"/>
    </location>
</feature>
<accession>A0ABT8L950</accession>
<dbReference type="PANTHER" id="PTHR30273:SF2">
    <property type="entry name" value="PROTEIN FECR"/>
    <property type="match status" value="1"/>
</dbReference>
<sequence length="341" mass="38677">MPLKGKTSEALKKAPTIVTRLIEDKSFQAWAVKSNTSDQAYWEEWISLHPEYREEVDIAAEIVRGIKFSRKQLSPAEINEAWQDLRYRIGKPKRLRNTWLHAASLAGLAIITTALWLWLGTEADELVYQTPFGKTASWQLPDGSKLTLNAHSKVAYSVSDDPYPIREVSLNGEAYFEVVHLGENEAIPFLVKTPDLTVRVLGTEFNVSTRRGLTRVVLDAGNVQLQLPTEAVTAMRPGELVEYTPLDNQIRKEQVDTEIFTSWRKHLLKFDDTPLGKVALVIEDNYGVDVTFEDPSLRLIRVTGEISDKNLETLLLALSKLFDLDIEHSRHAVHFKKMTKP</sequence>
<organism evidence="4 5">
    <name type="scientific">Agaribacillus aureus</name>
    <dbReference type="NCBI Taxonomy" id="3051825"/>
    <lineage>
        <taxon>Bacteria</taxon>
        <taxon>Pseudomonadati</taxon>
        <taxon>Bacteroidota</taxon>
        <taxon>Cytophagia</taxon>
        <taxon>Cytophagales</taxon>
        <taxon>Splendidivirgaceae</taxon>
        <taxon>Agaribacillus</taxon>
    </lineage>
</organism>
<evidence type="ECO:0000313" key="4">
    <source>
        <dbReference type="EMBL" id="MDN5213305.1"/>
    </source>
</evidence>
<dbReference type="InterPro" id="IPR032508">
    <property type="entry name" value="FecR_C"/>
</dbReference>
<dbReference type="EMBL" id="JAUJEB010000002">
    <property type="protein sequence ID" value="MDN5213305.1"/>
    <property type="molecule type" value="Genomic_DNA"/>
</dbReference>
<reference evidence="4" key="1">
    <citation type="submission" date="2023-06" db="EMBL/GenBank/DDBJ databases">
        <title>Genomic of Agaribacillus aureum.</title>
        <authorList>
            <person name="Wang G."/>
        </authorList>
    </citation>
    <scope>NUCLEOTIDE SEQUENCE</scope>
    <source>
        <strain evidence="4">BMA12</strain>
    </source>
</reference>